<organism evidence="2 3">
    <name type="scientific">Campylobacter gastrosuis</name>
    <dbReference type="NCBI Taxonomy" id="2974576"/>
    <lineage>
        <taxon>Bacteria</taxon>
        <taxon>Pseudomonadati</taxon>
        <taxon>Campylobacterota</taxon>
        <taxon>Epsilonproteobacteria</taxon>
        <taxon>Campylobacterales</taxon>
        <taxon>Campylobacteraceae</taxon>
        <taxon>Campylobacter</taxon>
    </lineage>
</organism>
<keyword evidence="1" id="KW-1277">Toxin-antitoxin system</keyword>
<dbReference type="SUPFAM" id="SSF143011">
    <property type="entry name" value="RelE-like"/>
    <property type="match status" value="1"/>
</dbReference>
<dbReference type="Proteomes" id="UP001173801">
    <property type="component" value="Unassembled WGS sequence"/>
</dbReference>
<proteinExistence type="predicted"/>
<evidence type="ECO:0000256" key="1">
    <source>
        <dbReference type="ARBA" id="ARBA00022649"/>
    </source>
</evidence>
<dbReference type="InterPro" id="IPR007712">
    <property type="entry name" value="RelE/ParE_toxin"/>
</dbReference>
<sequence>MNKWQLEFNEKALKELKNLEKSVANFIILGLKNFILHYNHAYEQELLKTQKIKKLKGSLDGFYRLRLRSFRVIYQKLDDRLVIYVLRVSDRKDAY</sequence>
<dbReference type="NCBIfam" id="TIGR02385">
    <property type="entry name" value="RelE_StbE"/>
    <property type="match status" value="1"/>
</dbReference>
<reference evidence="2" key="1">
    <citation type="submission" date="2022-08" db="EMBL/GenBank/DDBJ databases">
        <authorList>
            <person name="Wang H."/>
        </authorList>
    </citation>
    <scope>NUCLEOTIDE SEQUENCE</scope>
    <source>
        <strain evidence="2">PS10</strain>
    </source>
</reference>
<name>A0ABT7HTF2_9BACT</name>
<dbReference type="Gene3D" id="3.30.2310.20">
    <property type="entry name" value="RelE-like"/>
    <property type="match status" value="1"/>
</dbReference>
<dbReference type="Pfam" id="PF05016">
    <property type="entry name" value="ParE_toxin"/>
    <property type="match status" value="1"/>
</dbReference>
<dbReference type="RefSeq" id="WP_284938823.1">
    <property type="nucleotide sequence ID" value="NZ_JANURM010000035.1"/>
</dbReference>
<gene>
    <name evidence="2" type="ORF">NYG85_11705</name>
</gene>
<evidence type="ECO:0000313" key="3">
    <source>
        <dbReference type="Proteomes" id="UP001173801"/>
    </source>
</evidence>
<keyword evidence="3" id="KW-1185">Reference proteome</keyword>
<comment type="caution">
    <text evidence="2">The sequence shown here is derived from an EMBL/GenBank/DDBJ whole genome shotgun (WGS) entry which is preliminary data.</text>
</comment>
<dbReference type="InterPro" id="IPR035093">
    <property type="entry name" value="RelE/ParE_toxin_dom_sf"/>
</dbReference>
<reference evidence="2" key="2">
    <citation type="journal article" date="2023" name="Microorganisms">
        <title>Isolation and Genomic Characteristics of Cat-Borne Campylobacter felis sp. nov. and Sheep-Borne Campylobacter ovis sp. nov.</title>
        <authorList>
            <person name="Wang H."/>
            <person name="Li Y."/>
            <person name="Gu Y."/>
            <person name="Zhou G."/>
            <person name="Chen X."/>
            <person name="Zhang X."/>
            <person name="Shao Z."/>
            <person name="Zhang J."/>
            <person name="Zhang M."/>
        </authorList>
    </citation>
    <scope>NUCLEOTIDE SEQUENCE</scope>
    <source>
        <strain evidence="2">PS10</strain>
    </source>
</reference>
<dbReference type="EMBL" id="JANURM010000035">
    <property type="protein sequence ID" value="MDL0090020.1"/>
    <property type="molecule type" value="Genomic_DNA"/>
</dbReference>
<evidence type="ECO:0000313" key="2">
    <source>
        <dbReference type="EMBL" id="MDL0090020.1"/>
    </source>
</evidence>
<accession>A0ABT7HTF2</accession>
<protein>
    <submittedName>
        <fullName evidence="2">Type II toxin-antitoxin system mRNA interferase toxin, RelE/StbE family</fullName>
    </submittedName>
</protein>